<keyword evidence="3" id="KW-0479">Metal-binding</keyword>
<dbReference type="GO" id="GO:0046872">
    <property type="term" value="F:metal ion binding"/>
    <property type="evidence" value="ECO:0007669"/>
    <property type="project" value="UniProtKB-KW"/>
</dbReference>
<evidence type="ECO:0000256" key="5">
    <source>
        <dbReference type="ARBA" id="ARBA00023004"/>
    </source>
</evidence>
<keyword evidence="6" id="KW-0411">Iron-sulfur</keyword>
<dbReference type="Pfam" id="PF04324">
    <property type="entry name" value="Fer2_BFD"/>
    <property type="match status" value="1"/>
</dbReference>
<dbReference type="CDD" id="cd19945">
    <property type="entry name" value="Fer2_BFD"/>
    <property type="match status" value="1"/>
</dbReference>
<keyword evidence="12" id="KW-1185">Reference proteome</keyword>
<evidence type="ECO:0000256" key="3">
    <source>
        <dbReference type="ARBA" id="ARBA00022723"/>
    </source>
</evidence>
<reference evidence="11 12" key="1">
    <citation type="submission" date="2011-11" db="EMBL/GenBank/DDBJ databases">
        <title>Improved High-Quality Draft sequence of Beggiatoa alba B18lD.</title>
        <authorList>
            <consortium name="US DOE Joint Genome Institute"/>
            <person name="Lucas S."/>
            <person name="Han J."/>
            <person name="Lapidus A."/>
            <person name="Cheng J.-F."/>
            <person name="Goodwin L."/>
            <person name="Pitluck S."/>
            <person name="Peters L."/>
            <person name="Mikhailova N."/>
            <person name="Held B."/>
            <person name="Detter J.C."/>
            <person name="Han C."/>
            <person name="Tapia R."/>
            <person name="Land M."/>
            <person name="Hauser L."/>
            <person name="Kyrpides N."/>
            <person name="Ivanova N."/>
            <person name="Pagani I."/>
            <person name="Samuel K."/>
            <person name="Teske A."/>
            <person name="Mueller J."/>
            <person name="Woyke T."/>
        </authorList>
    </citation>
    <scope>NUCLEOTIDE SEQUENCE [LARGE SCALE GENOMIC DNA]</scope>
    <source>
        <strain evidence="11 12">B18LD</strain>
    </source>
</reference>
<evidence type="ECO:0000256" key="8">
    <source>
        <dbReference type="ARBA" id="ARBA00039386"/>
    </source>
</evidence>
<sequence>MYVCLCYGVTDTHIREAVATQGVCSMRQLRQTLGVAGQCGQCGKHAHCVLKECLQKLPEDYHVQPSKKDLPILQPNLALEVA</sequence>
<dbReference type="PANTHER" id="PTHR37424">
    <property type="entry name" value="BACTERIOFERRITIN-ASSOCIATED FERREDOXIN"/>
    <property type="match status" value="1"/>
</dbReference>
<name>I3CFX6_9GAMM</name>
<dbReference type="InterPro" id="IPR007419">
    <property type="entry name" value="BFD-like_2Fe2S-bd_dom"/>
</dbReference>
<dbReference type="PANTHER" id="PTHR37424:SF1">
    <property type="entry name" value="BACTERIOFERRITIN-ASSOCIATED FERREDOXIN"/>
    <property type="match status" value="1"/>
</dbReference>
<evidence type="ECO:0000256" key="6">
    <source>
        <dbReference type="ARBA" id="ARBA00023014"/>
    </source>
</evidence>
<dbReference type="RefSeq" id="WP_002685533.1">
    <property type="nucleotide sequence ID" value="NZ_JH600070.1"/>
</dbReference>
<gene>
    <name evidence="11" type="ORF">BegalDRAFT_1640</name>
</gene>
<keyword evidence="1" id="KW-0813">Transport</keyword>
<accession>I3CFX6</accession>
<dbReference type="Proteomes" id="UP000005744">
    <property type="component" value="Unassembled WGS sequence"/>
</dbReference>
<comment type="cofactor">
    <cofactor evidence="7">
        <name>[2Fe-2S] cluster</name>
        <dbReference type="ChEBI" id="CHEBI:190135"/>
    </cofactor>
</comment>
<dbReference type="Gene3D" id="1.10.10.1100">
    <property type="entry name" value="BFD-like [2Fe-2S]-binding domain"/>
    <property type="match status" value="1"/>
</dbReference>
<proteinExistence type="inferred from homology"/>
<keyword evidence="4" id="KW-0249">Electron transport</keyword>
<keyword evidence="5" id="KW-0408">Iron</keyword>
<evidence type="ECO:0000256" key="4">
    <source>
        <dbReference type="ARBA" id="ARBA00022982"/>
    </source>
</evidence>
<dbReference type="eggNOG" id="COG2906">
    <property type="taxonomic scope" value="Bacteria"/>
</dbReference>
<dbReference type="EMBL" id="JH600070">
    <property type="protein sequence ID" value="EIJ42519.1"/>
    <property type="molecule type" value="Genomic_DNA"/>
</dbReference>
<organism evidence="11 12">
    <name type="scientific">Beggiatoa alba B18LD</name>
    <dbReference type="NCBI Taxonomy" id="395493"/>
    <lineage>
        <taxon>Bacteria</taxon>
        <taxon>Pseudomonadati</taxon>
        <taxon>Pseudomonadota</taxon>
        <taxon>Gammaproteobacteria</taxon>
        <taxon>Thiotrichales</taxon>
        <taxon>Thiotrichaceae</taxon>
        <taxon>Beggiatoa</taxon>
    </lineage>
</organism>
<evidence type="ECO:0000256" key="1">
    <source>
        <dbReference type="ARBA" id="ARBA00022448"/>
    </source>
</evidence>
<dbReference type="OrthoDB" id="9815350at2"/>
<dbReference type="GO" id="GO:0051537">
    <property type="term" value="F:2 iron, 2 sulfur cluster binding"/>
    <property type="evidence" value="ECO:0007669"/>
    <property type="project" value="UniProtKB-KW"/>
</dbReference>
<evidence type="ECO:0000256" key="9">
    <source>
        <dbReference type="ARBA" id="ARBA00046332"/>
    </source>
</evidence>
<evidence type="ECO:0000313" key="12">
    <source>
        <dbReference type="Proteomes" id="UP000005744"/>
    </source>
</evidence>
<keyword evidence="2" id="KW-0001">2Fe-2S</keyword>
<protein>
    <recommendedName>
        <fullName evidence="8">Bacterioferritin-associated ferredoxin</fullName>
    </recommendedName>
</protein>
<dbReference type="InterPro" id="IPR052371">
    <property type="entry name" value="BFD-associated_ferredoxin"/>
</dbReference>
<dbReference type="AlphaFoldDB" id="I3CFX6"/>
<dbReference type="STRING" id="395493.BegalDRAFT_1640"/>
<comment type="similarity">
    <text evidence="9">Belongs to the Bfd family.</text>
</comment>
<feature type="domain" description="BFD-like [2Fe-2S]-binding" evidence="10">
    <location>
        <begin position="2"/>
        <end position="52"/>
    </location>
</feature>
<evidence type="ECO:0000259" key="10">
    <source>
        <dbReference type="Pfam" id="PF04324"/>
    </source>
</evidence>
<evidence type="ECO:0000256" key="2">
    <source>
        <dbReference type="ARBA" id="ARBA00022714"/>
    </source>
</evidence>
<evidence type="ECO:0000256" key="7">
    <source>
        <dbReference type="ARBA" id="ARBA00034078"/>
    </source>
</evidence>
<dbReference type="InterPro" id="IPR041854">
    <property type="entry name" value="BFD-like_2Fe2S-bd_dom_sf"/>
</dbReference>
<dbReference type="HOGENOM" id="CLU_2551474_0_0_6"/>
<evidence type="ECO:0000313" key="11">
    <source>
        <dbReference type="EMBL" id="EIJ42519.1"/>
    </source>
</evidence>